<gene>
    <name evidence="1" type="ORF">Tco_0727067</name>
</gene>
<name>A0ABQ4YIF2_9ASTR</name>
<accession>A0ABQ4YIF2</accession>
<protein>
    <submittedName>
        <fullName evidence="1">Uncharacterized protein</fullName>
    </submittedName>
</protein>
<dbReference type="Proteomes" id="UP001151760">
    <property type="component" value="Unassembled WGS sequence"/>
</dbReference>
<comment type="caution">
    <text evidence="1">The sequence shown here is derived from an EMBL/GenBank/DDBJ whole genome shotgun (WGS) entry which is preliminary data.</text>
</comment>
<sequence length="130" mass="14520">MSEFTDSLTKLLGSNGEHAKCLDNLPRREVEFENPLLEVIFTSWPKILPVGTHLRQFLGEKTLELELACCLWMTFGCEAVIDFVLTLDLTVCTPFDSRVEGAEFEVTGLDKAFVLSTLGRTEDFGKGVTE</sequence>
<proteinExistence type="predicted"/>
<evidence type="ECO:0000313" key="1">
    <source>
        <dbReference type="EMBL" id="GJS77186.1"/>
    </source>
</evidence>
<keyword evidence="2" id="KW-1185">Reference proteome</keyword>
<dbReference type="EMBL" id="BQNB010010429">
    <property type="protein sequence ID" value="GJS77186.1"/>
    <property type="molecule type" value="Genomic_DNA"/>
</dbReference>
<evidence type="ECO:0000313" key="2">
    <source>
        <dbReference type="Proteomes" id="UP001151760"/>
    </source>
</evidence>
<reference evidence="1" key="2">
    <citation type="submission" date="2022-01" db="EMBL/GenBank/DDBJ databases">
        <authorList>
            <person name="Yamashiro T."/>
            <person name="Shiraishi A."/>
            <person name="Satake H."/>
            <person name="Nakayama K."/>
        </authorList>
    </citation>
    <scope>NUCLEOTIDE SEQUENCE</scope>
</reference>
<reference evidence="1" key="1">
    <citation type="journal article" date="2022" name="Int. J. Mol. Sci.">
        <title>Draft Genome of Tanacetum Coccineum: Genomic Comparison of Closely Related Tanacetum-Family Plants.</title>
        <authorList>
            <person name="Yamashiro T."/>
            <person name="Shiraishi A."/>
            <person name="Nakayama K."/>
            <person name="Satake H."/>
        </authorList>
    </citation>
    <scope>NUCLEOTIDE SEQUENCE</scope>
</reference>
<organism evidence="1 2">
    <name type="scientific">Tanacetum coccineum</name>
    <dbReference type="NCBI Taxonomy" id="301880"/>
    <lineage>
        <taxon>Eukaryota</taxon>
        <taxon>Viridiplantae</taxon>
        <taxon>Streptophyta</taxon>
        <taxon>Embryophyta</taxon>
        <taxon>Tracheophyta</taxon>
        <taxon>Spermatophyta</taxon>
        <taxon>Magnoliopsida</taxon>
        <taxon>eudicotyledons</taxon>
        <taxon>Gunneridae</taxon>
        <taxon>Pentapetalae</taxon>
        <taxon>asterids</taxon>
        <taxon>campanulids</taxon>
        <taxon>Asterales</taxon>
        <taxon>Asteraceae</taxon>
        <taxon>Asteroideae</taxon>
        <taxon>Anthemideae</taxon>
        <taxon>Anthemidinae</taxon>
        <taxon>Tanacetum</taxon>
    </lineage>
</organism>